<dbReference type="EMBL" id="FNFE01000002">
    <property type="protein sequence ID" value="SDK06291.1"/>
    <property type="molecule type" value="Genomic_DNA"/>
</dbReference>
<dbReference type="OrthoDB" id="185555at2157"/>
<dbReference type="AlphaFoldDB" id="A0A1G8YU14"/>
<organism evidence="1 2">
    <name type="scientific">Natronorubrum texcoconense</name>
    <dbReference type="NCBI Taxonomy" id="1095776"/>
    <lineage>
        <taxon>Archaea</taxon>
        <taxon>Methanobacteriati</taxon>
        <taxon>Methanobacteriota</taxon>
        <taxon>Stenosarchaea group</taxon>
        <taxon>Halobacteria</taxon>
        <taxon>Halobacteriales</taxon>
        <taxon>Natrialbaceae</taxon>
        <taxon>Natronorubrum</taxon>
    </lineage>
</organism>
<reference evidence="2" key="1">
    <citation type="submission" date="2016-10" db="EMBL/GenBank/DDBJ databases">
        <authorList>
            <person name="Varghese N."/>
            <person name="Submissions S."/>
        </authorList>
    </citation>
    <scope>NUCLEOTIDE SEQUENCE [LARGE SCALE GENOMIC DNA]</scope>
    <source>
        <strain evidence="2">B4,CECT 8067,JCM 17497</strain>
    </source>
</reference>
<gene>
    <name evidence="1" type="ORF">SAMN04515672_2304</name>
</gene>
<dbReference type="STRING" id="1095776.SAMN04515672_2304"/>
<evidence type="ECO:0000313" key="2">
    <source>
        <dbReference type="Proteomes" id="UP000198882"/>
    </source>
</evidence>
<protein>
    <submittedName>
        <fullName evidence="1">Uncharacterized protein</fullName>
    </submittedName>
</protein>
<sequence>MRVLTYIYNADTAVEHVDRVLERLAARDEDLEYQNVAAAENRDDAVREATFAIRESVRIGRGPDELYDDEGSPDFSAGALITQAPTGRRTIHVGAEALEALVDDE</sequence>
<keyword evidence="2" id="KW-1185">Reference proteome</keyword>
<dbReference type="RefSeq" id="WP_090305953.1">
    <property type="nucleotide sequence ID" value="NZ_FNFE01000002.1"/>
</dbReference>
<evidence type="ECO:0000313" key="1">
    <source>
        <dbReference type="EMBL" id="SDK06291.1"/>
    </source>
</evidence>
<accession>A0A1G8YU14</accession>
<proteinExistence type="predicted"/>
<dbReference type="Proteomes" id="UP000198882">
    <property type="component" value="Unassembled WGS sequence"/>
</dbReference>
<name>A0A1G8YU14_9EURY</name>